<sequence>MTEFDYAVLGIIGVSMVLSLMRGFVREFLGLASWVIAAYVAKSYAVDVAVMLPASVSNEGVRLIAAFLIVFFGILLVTSLLAIAIGELFNKVGLGWVDRCLGGLFGCARGVLIACVLVLLGGLTSLPQDPRWRNAMFSAPLEAMVMSAKPWLPPEMVKHLKYD</sequence>
<feature type="transmembrane region" description="Helical" evidence="5">
    <location>
        <begin position="31"/>
        <end position="52"/>
    </location>
</feature>
<comment type="subcellular location">
    <subcellularLocation>
        <location evidence="1">Membrane</location>
        <topology evidence="1">Multi-pass membrane protein</topology>
    </subcellularLocation>
</comment>
<keyword evidence="3 5" id="KW-1133">Transmembrane helix</keyword>
<keyword evidence="7" id="KW-1185">Reference proteome</keyword>
<keyword evidence="4 5" id="KW-0472">Membrane</keyword>
<evidence type="ECO:0000313" key="6">
    <source>
        <dbReference type="EMBL" id="GBG15123.1"/>
    </source>
</evidence>
<protein>
    <submittedName>
        <fullName evidence="6">Membrane protein required for colicin V production</fullName>
    </submittedName>
</protein>
<name>A0A2R5FEE6_9PROT</name>
<reference evidence="6 7" key="1">
    <citation type="journal article" date="2018" name="Environ. Microbiol.">
        <title>Isolation and genomic characterization of Novimethylophilus kurashikiensis gen. nov. sp. nov., a new lanthanide-dependent methylotrophic species of Methylophilaceae.</title>
        <authorList>
            <person name="Lv H."/>
            <person name="Sahin N."/>
            <person name="Tani A."/>
        </authorList>
    </citation>
    <scope>NUCLEOTIDE SEQUENCE [LARGE SCALE GENOMIC DNA]</scope>
    <source>
        <strain evidence="6 7">La2-4</strain>
    </source>
</reference>
<evidence type="ECO:0000256" key="2">
    <source>
        <dbReference type="ARBA" id="ARBA00022692"/>
    </source>
</evidence>
<dbReference type="InterPro" id="IPR052719">
    <property type="entry name" value="CvpA-like"/>
</dbReference>
<accession>A0A2R5FEE6</accession>
<evidence type="ECO:0000256" key="5">
    <source>
        <dbReference type="SAM" id="Phobius"/>
    </source>
</evidence>
<dbReference type="GO" id="GO:0016020">
    <property type="term" value="C:membrane"/>
    <property type="evidence" value="ECO:0007669"/>
    <property type="project" value="UniProtKB-SubCell"/>
</dbReference>
<evidence type="ECO:0000313" key="7">
    <source>
        <dbReference type="Proteomes" id="UP000245081"/>
    </source>
</evidence>
<evidence type="ECO:0000256" key="1">
    <source>
        <dbReference type="ARBA" id="ARBA00004141"/>
    </source>
</evidence>
<dbReference type="Proteomes" id="UP000245081">
    <property type="component" value="Unassembled WGS sequence"/>
</dbReference>
<feature type="transmembrane region" description="Helical" evidence="5">
    <location>
        <begin position="6"/>
        <end position="24"/>
    </location>
</feature>
<comment type="caution">
    <text evidence="6">The sequence shown here is derived from an EMBL/GenBank/DDBJ whole genome shotgun (WGS) entry which is preliminary data.</text>
</comment>
<dbReference type="InterPro" id="IPR003825">
    <property type="entry name" value="Colicin-V_CvpA"/>
</dbReference>
<dbReference type="OrthoDB" id="9810601at2"/>
<proteinExistence type="predicted"/>
<dbReference type="RefSeq" id="WP_109016280.1">
    <property type="nucleotide sequence ID" value="NZ_BDOQ01000013.1"/>
</dbReference>
<gene>
    <name evidence="6" type="primary">cvpA</name>
    <name evidence="6" type="ORF">NMK_2726</name>
</gene>
<keyword evidence="2 5" id="KW-0812">Transmembrane</keyword>
<organism evidence="6 7">
    <name type="scientific">Novimethylophilus kurashikiensis</name>
    <dbReference type="NCBI Taxonomy" id="1825523"/>
    <lineage>
        <taxon>Bacteria</taxon>
        <taxon>Pseudomonadati</taxon>
        <taxon>Pseudomonadota</taxon>
        <taxon>Betaproteobacteria</taxon>
        <taxon>Nitrosomonadales</taxon>
        <taxon>Methylophilaceae</taxon>
        <taxon>Novimethylophilus</taxon>
    </lineage>
</organism>
<dbReference type="GO" id="GO:0009403">
    <property type="term" value="P:toxin biosynthetic process"/>
    <property type="evidence" value="ECO:0007669"/>
    <property type="project" value="InterPro"/>
</dbReference>
<dbReference type="PANTHER" id="PTHR36926:SF1">
    <property type="entry name" value="COLICIN V PRODUCTION PROTEIN"/>
    <property type="match status" value="1"/>
</dbReference>
<evidence type="ECO:0000256" key="3">
    <source>
        <dbReference type="ARBA" id="ARBA00022989"/>
    </source>
</evidence>
<dbReference type="PANTHER" id="PTHR36926">
    <property type="entry name" value="COLICIN V PRODUCTION PROTEIN"/>
    <property type="match status" value="1"/>
</dbReference>
<dbReference type="Pfam" id="PF02674">
    <property type="entry name" value="Colicin_V"/>
    <property type="match status" value="1"/>
</dbReference>
<dbReference type="EMBL" id="BDOQ01000013">
    <property type="protein sequence ID" value="GBG15123.1"/>
    <property type="molecule type" value="Genomic_DNA"/>
</dbReference>
<evidence type="ECO:0000256" key="4">
    <source>
        <dbReference type="ARBA" id="ARBA00023136"/>
    </source>
</evidence>
<dbReference type="AlphaFoldDB" id="A0A2R5FEE6"/>
<feature type="transmembrane region" description="Helical" evidence="5">
    <location>
        <begin position="64"/>
        <end position="89"/>
    </location>
</feature>
<feature type="transmembrane region" description="Helical" evidence="5">
    <location>
        <begin position="101"/>
        <end position="123"/>
    </location>
</feature>